<evidence type="ECO:0000256" key="4">
    <source>
        <dbReference type="ARBA" id="ARBA00023136"/>
    </source>
</evidence>
<keyword evidence="3" id="KW-1133">Transmembrane helix</keyword>
<dbReference type="GO" id="GO:0022857">
    <property type="term" value="F:transmembrane transporter activity"/>
    <property type="evidence" value="ECO:0007669"/>
    <property type="project" value="InterPro"/>
</dbReference>
<reference evidence="5 6" key="1">
    <citation type="submission" date="2018-05" db="EMBL/GenBank/DDBJ databases">
        <title>Evolution of small genomes with special reference to Mycobacterium leprae.</title>
        <authorList>
            <person name="Mohanty P.S."/>
            <person name="Bansal A.K."/>
            <person name="Gupta U.D."/>
            <person name="Naaz F."/>
            <person name="Dwivedi V.D."/>
            <person name="Singh H."/>
            <person name="Gupta G."/>
            <person name="Sharma S."/>
            <person name="Arora M."/>
        </authorList>
    </citation>
    <scope>NUCLEOTIDE SEQUENCE [LARGE SCALE GENOMIC DNA]</scope>
    <source>
        <strain evidence="5 6">MRHRU-235-G</strain>
    </source>
</reference>
<keyword evidence="4" id="KW-0472">Membrane</keyword>
<dbReference type="InterPro" id="IPR005828">
    <property type="entry name" value="MFS_sugar_transport-like"/>
</dbReference>
<sequence>MLWWSYRWATIFVITLGFLAQTTGIKLVVYYSSQLFAAMGFQNNIALLTLPALV</sequence>
<evidence type="ECO:0000256" key="3">
    <source>
        <dbReference type="ARBA" id="ARBA00022989"/>
    </source>
</evidence>
<name>A0AAD0KQE3_MYCLR</name>
<comment type="subcellular location">
    <subcellularLocation>
        <location evidence="1">Membrane</location>
    </subcellularLocation>
</comment>
<gene>
    <name evidence="5" type="ORF">DIJ64_03760</name>
</gene>
<dbReference type="Gene3D" id="1.20.1250.20">
    <property type="entry name" value="MFS general substrate transporter like domains"/>
    <property type="match status" value="1"/>
</dbReference>
<evidence type="ECO:0000313" key="6">
    <source>
        <dbReference type="Proteomes" id="UP000249682"/>
    </source>
</evidence>
<dbReference type="Pfam" id="PF00083">
    <property type="entry name" value="Sugar_tr"/>
    <property type="match status" value="1"/>
</dbReference>
<dbReference type="InterPro" id="IPR036259">
    <property type="entry name" value="MFS_trans_sf"/>
</dbReference>
<evidence type="ECO:0000313" key="5">
    <source>
        <dbReference type="EMBL" id="AWV47524.1"/>
    </source>
</evidence>
<keyword evidence="2" id="KW-0812">Transmembrane</keyword>
<accession>A0AAD0KQE3</accession>
<proteinExistence type="predicted"/>
<dbReference type="EMBL" id="CP029543">
    <property type="protein sequence ID" value="AWV47524.1"/>
    <property type="molecule type" value="Genomic_DNA"/>
</dbReference>
<dbReference type="RefSeq" id="WP_111480989.1">
    <property type="nucleotide sequence ID" value="NZ_CP029543.1"/>
</dbReference>
<dbReference type="AlphaFoldDB" id="A0AAD0KQE3"/>
<evidence type="ECO:0000256" key="2">
    <source>
        <dbReference type="ARBA" id="ARBA00022692"/>
    </source>
</evidence>
<evidence type="ECO:0008006" key="7">
    <source>
        <dbReference type="Google" id="ProtNLM"/>
    </source>
</evidence>
<dbReference type="GO" id="GO:0016020">
    <property type="term" value="C:membrane"/>
    <property type="evidence" value="ECO:0007669"/>
    <property type="project" value="UniProtKB-SubCell"/>
</dbReference>
<organism evidence="5 6">
    <name type="scientific">Mycobacterium leprae</name>
    <dbReference type="NCBI Taxonomy" id="1769"/>
    <lineage>
        <taxon>Bacteria</taxon>
        <taxon>Bacillati</taxon>
        <taxon>Actinomycetota</taxon>
        <taxon>Actinomycetes</taxon>
        <taxon>Mycobacteriales</taxon>
        <taxon>Mycobacteriaceae</taxon>
        <taxon>Mycobacterium</taxon>
    </lineage>
</organism>
<protein>
    <recommendedName>
        <fullName evidence="7">MFS transporter</fullName>
    </recommendedName>
</protein>
<evidence type="ECO:0000256" key="1">
    <source>
        <dbReference type="ARBA" id="ARBA00004370"/>
    </source>
</evidence>
<dbReference type="Proteomes" id="UP000249682">
    <property type="component" value="Chromosome"/>
</dbReference>